<gene>
    <name evidence="1" type="ORF">H4S07_000768</name>
</gene>
<evidence type="ECO:0000313" key="2">
    <source>
        <dbReference type="Proteomes" id="UP001140096"/>
    </source>
</evidence>
<organism evidence="1 2">
    <name type="scientific">Coemansia furcata</name>
    <dbReference type="NCBI Taxonomy" id="417177"/>
    <lineage>
        <taxon>Eukaryota</taxon>
        <taxon>Fungi</taxon>
        <taxon>Fungi incertae sedis</taxon>
        <taxon>Zoopagomycota</taxon>
        <taxon>Kickxellomycotina</taxon>
        <taxon>Kickxellomycetes</taxon>
        <taxon>Kickxellales</taxon>
        <taxon>Kickxellaceae</taxon>
        <taxon>Coemansia</taxon>
    </lineage>
</organism>
<protein>
    <submittedName>
        <fullName evidence="1">Uncharacterized protein</fullName>
    </submittedName>
</protein>
<sequence>MFLSLLATLLTLLARLTLGADDGSSGDSSSGGKVAINQIDLLGGTTGLVALTAALIQILPSPVQLCQRRLQRFLDWLKSRISDDFCVTLYTCTGKCHTQTYEPNSESMRRRILTSIGEADSVGCLGSEHLTVDELVTMIQNGDNAKTLLELAQLTRYPEMGKLRRAVRTVYYSPTNGRSVVIIQWLGFLFYGLAYWLVSTGVPPAWRQFWRVLSNLARRARGRPPIHGAARPNTGLDYRMADLARHRIVFQHVPWARYALYFMLTDMAGRQLSARSWSMDESRAGADTLSNEPNENSPIFDHAMLRERRLVTRMATDECSAARLLYSNALHSLRVLLLSESVAYVPPYLITSSFRAVGRKLSKTMLVATHGDLDAVYRALFDEGGDMSPSAQMLRANTIGFRARQGQRAYVHAAYDLLLKRMQSPLGRQITSGCEVYVLLNLTLLPLNLPLNLSTDSSPHSSASELASSRETPPPSDIEGVLIPAELLEKLVLGRDATGAYIRDLLELFLSPDIYWGSTLWLLHMLLRAYGEFVETDLTAEDREKGESTFMAIRTELKLLCFSPFQPRYGLPGTFVPDYPIDTRHTLHVPLGSWDVLDDAQYCNSVPAWCTCAGHCSGLCTLLVGELNMHISMTRYFYTPYAFRMNFPRGPAAAGVFTTLRLVCATNWDLESEYALISLIQYRNEQRVPFGSPCALGDILYGKEAVIVVIHGGEILVHKLDTPGGEWPFNLGCRPLESRLLEDQRINMSAVVPLRLEPVDAFTEQVGKEITLSDSRLRFMVRQAAKSQRSLGRPFRSHGPRSKRAA</sequence>
<dbReference type="EMBL" id="JANBUP010000070">
    <property type="protein sequence ID" value="KAJ2813330.1"/>
    <property type="molecule type" value="Genomic_DNA"/>
</dbReference>
<reference evidence="1" key="1">
    <citation type="submission" date="2022-07" db="EMBL/GenBank/DDBJ databases">
        <title>Phylogenomic reconstructions and comparative analyses of Kickxellomycotina fungi.</title>
        <authorList>
            <person name="Reynolds N.K."/>
            <person name="Stajich J.E."/>
            <person name="Barry K."/>
            <person name="Grigoriev I.V."/>
            <person name="Crous P."/>
            <person name="Smith M.E."/>
        </authorList>
    </citation>
    <scope>NUCLEOTIDE SEQUENCE</scope>
    <source>
        <strain evidence="1">CBS 102833</strain>
    </source>
</reference>
<name>A0ACC1LP89_9FUNG</name>
<dbReference type="Proteomes" id="UP001140096">
    <property type="component" value="Unassembled WGS sequence"/>
</dbReference>
<accession>A0ACC1LP89</accession>
<keyword evidence="2" id="KW-1185">Reference proteome</keyword>
<proteinExistence type="predicted"/>
<evidence type="ECO:0000313" key="1">
    <source>
        <dbReference type="EMBL" id="KAJ2813330.1"/>
    </source>
</evidence>
<comment type="caution">
    <text evidence="1">The sequence shown here is derived from an EMBL/GenBank/DDBJ whole genome shotgun (WGS) entry which is preliminary data.</text>
</comment>